<organism evidence="11 12">
    <name type="scientific">Marinilactibacillus piezotolerans</name>
    <dbReference type="NCBI Taxonomy" id="258723"/>
    <lineage>
        <taxon>Bacteria</taxon>
        <taxon>Bacillati</taxon>
        <taxon>Bacillota</taxon>
        <taxon>Bacilli</taxon>
        <taxon>Lactobacillales</taxon>
        <taxon>Carnobacteriaceae</taxon>
        <taxon>Marinilactibacillus</taxon>
    </lineage>
</organism>
<gene>
    <name evidence="10" type="primary">rnfD</name>
    <name evidence="11" type="ORF">SAMN04488569_104511</name>
</gene>
<evidence type="ECO:0000256" key="1">
    <source>
        <dbReference type="ARBA" id="ARBA00022448"/>
    </source>
</evidence>
<dbReference type="GO" id="GO:0005886">
    <property type="term" value="C:plasma membrane"/>
    <property type="evidence" value="ECO:0007669"/>
    <property type="project" value="UniProtKB-SubCell"/>
</dbReference>
<keyword evidence="12" id="KW-1185">Reference proteome</keyword>
<dbReference type="RefSeq" id="WP_072694252.1">
    <property type="nucleotide sequence ID" value="NZ_FOSJ01000045.1"/>
</dbReference>
<keyword evidence="9 10" id="KW-0472">Membrane</keyword>
<dbReference type="InterPro" id="IPR011303">
    <property type="entry name" value="RnfD_bac"/>
</dbReference>
<evidence type="ECO:0000256" key="9">
    <source>
        <dbReference type="ARBA" id="ARBA00023136"/>
    </source>
</evidence>
<evidence type="ECO:0000256" key="8">
    <source>
        <dbReference type="ARBA" id="ARBA00022989"/>
    </source>
</evidence>
<dbReference type="NCBIfam" id="TIGR01946">
    <property type="entry name" value="rnfD"/>
    <property type="match status" value="1"/>
</dbReference>
<keyword evidence="4 10" id="KW-0288">FMN</keyword>
<evidence type="ECO:0000256" key="7">
    <source>
        <dbReference type="ARBA" id="ARBA00022982"/>
    </source>
</evidence>
<comment type="subcellular location">
    <subcellularLocation>
        <location evidence="10">Cell membrane</location>
        <topology evidence="10">Multi-pass membrane protein</topology>
    </subcellularLocation>
</comment>
<evidence type="ECO:0000256" key="5">
    <source>
        <dbReference type="ARBA" id="ARBA00022692"/>
    </source>
</evidence>
<comment type="similarity">
    <text evidence="10">Belongs to the NqrB/RnfD family.</text>
</comment>
<dbReference type="Pfam" id="PF03116">
    <property type="entry name" value="NQR2_RnfD_RnfE"/>
    <property type="match status" value="1"/>
</dbReference>
<dbReference type="InterPro" id="IPR004338">
    <property type="entry name" value="NqrB/RnfD"/>
</dbReference>
<feature type="transmembrane region" description="Helical" evidence="10">
    <location>
        <begin position="26"/>
        <end position="45"/>
    </location>
</feature>
<proteinExistence type="inferred from homology"/>
<feature type="transmembrane region" description="Helical" evidence="10">
    <location>
        <begin position="297"/>
        <end position="315"/>
    </location>
</feature>
<dbReference type="EMBL" id="FOSJ01000045">
    <property type="protein sequence ID" value="SFK52991.1"/>
    <property type="molecule type" value="Genomic_DNA"/>
</dbReference>
<dbReference type="OrthoDB" id="9776359at2"/>
<evidence type="ECO:0000256" key="4">
    <source>
        <dbReference type="ARBA" id="ARBA00022643"/>
    </source>
</evidence>
<dbReference type="EC" id="7.-.-.-" evidence="10"/>
<evidence type="ECO:0000256" key="2">
    <source>
        <dbReference type="ARBA" id="ARBA00022553"/>
    </source>
</evidence>
<dbReference type="HAMAP" id="MF_00462">
    <property type="entry name" value="RsxD_RnfD"/>
    <property type="match status" value="1"/>
</dbReference>
<protein>
    <recommendedName>
        <fullName evidence="10">Ion-translocating oxidoreductase complex subunit D</fullName>
        <ecNumber evidence="10">7.-.-.-</ecNumber>
    </recommendedName>
    <alternativeName>
        <fullName evidence="10">Rnf electron transport complex subunit D</fullName>
    </alternativeName>
</protein>
<evidence type="ECO:0000256" key="6">
    <source>
        <dbReference type="ARBA" id="ARBA00022967"/>
    </source>
</evidence>
<feature type="transmembrane region" description="Helical" evidence="10">
    <location>
        <begin position="90"/>
        <end position="115"/>
    </location>
</feature>
<dbReference type="AlphaFoldDB" id="A0A1I4AAK0"/>
<comment type="caution">
    <text evidence="10">Lacks conserved residue(s) required for the propagation of feature annotation.</text>
</comment>
<keyword evidence="7 10" id="KW-0249">Electron transport</keyword>
<keyword evidence="2 10" id="KW-0597">Phosphoprotein</keyword>
<dbReference type="PANTHER" id="PTHR30578">
    <property type="entry name" value="ELECTRON TRANSPORT COMPLEX PROTEIN RNFD"/>
    <property type="match status" value="1"/>
</dbReference>
<dbReference type="STRING" id="258723.GCA_900169305_01962"/>
<keyword evidence="3 10" id="KW-0285">Flavoprotein</keyword>
<name>A0A1I4AAK0_9LACT</name>
<keyword evidence="10" id="KW-1003">Cell membrane</keyword>
<keyword evidence="8 10" id="KW-1133">Transmembrane helix</keyword>
<dbReference type="PANTHER" id="PTHR30578:SF0">
    <property type="entry name" value="ION-TRANSLOCATING OXIDOREDUCTASE COMPLEX SUBUNIT D"/>
    <property type="match status" value="1"/>
</dbReference>
<comment type="cofactor">
    <cofactor evidence="10">
        <name>FMN</name>
        <dbReference type="ChEBI" id="CHEBI:58210"/>
    </cofactor>
</comment>
<dbReference type="GO" id="GO:0055085">
    <property type="term" value="P:transmembrane transport"/>
    <property type="evidence" value="ECO:0007669"/>
    <property type="project" value="InterPro"/>
</dbReference>
<comment type="function">
    <text evidence="10">Part of a membrane-bound complex that couples electron transfer with translocation of ions across the membrane.</text>
</comment>
<feature type="transmembrane region" description="Helical" evidence="10">
    <location>
        <begin position="222"/>
        <end position="238"/>
    </location>
</feature>
<evidence type="ECO:0000256" key="10">
    <source>
        <dbReference type="HAMAP-Rule" id="MF_00462"/>
    </source>
</evidence>
<accession>A0A1I4AAK0</accession>
<reference evidence="12" key="1">
    <citation type="submission" date="2016-10" db="EMBL/GenBank/DDBJ databases">
        <authorList>
            <person name="Varghese N."/>
            <person name="Submissions S."/>
        </authorList>
    </citation>
    <scope>NUCLEOTIDE SEQUENCE [LARGE SCALE GENOMIC DNA]</scope>
    <source>
        <strain evidence="12">DSM 16108</strain>
    </source>
</reference>
<evidence type="ECO:0000313" key="12">
    <source>
        <dbReference type="Proteomes" id="UP000199589"/>
    </source>
</evidence>
<evidence type="ECO:0000256" key="3">
    <source>
        <dbReference type="ARBA" id="ARBA00022630"/>
    </source>
</evidence>
<sequence>MAQTMDIKGKLKVGPSPHIRSKRTSAWIMSQVLIALVPPLFAATFFFGLRVLLMVAVGVGTAVLSEYIYQKFRYQEVKINDLSACVTGMLIGLSLPVTAPLWTVVIGSIFAIIVVKQLNGGIGKNYFNPAVAARVMLKAFFSPWITNWVLPGAWGADVISGATPLEFIGDGAQTVSEQVPKLWNLFLGINLGGNVGETSKLAILIGMLYLIFRRVIHPKIPILYILTTVLIMGFWSGFNFTFMMTHALTGTLFFAATYMATDYSSGSLTPAGKTVFAIGCGVLTAFFRIVFDYPGGVGFAILIMNGCAPFIDGKLMPRIYGHKSRPKTKYDRQGELNR</sequence>
<dbReference type="GO" id="GO:0022900">
    <property type="term" value="P:electron transport chain"/>
    <property type="evidence" value="ECO:0007669"/>
    <property type="project" value="UniProtKB-UniRule"/>
</dbReference>
<feature type="modified residue" description="FMN phosphoryl threonine" evidence="10">
    <location>
        <position position="163"/>
    </location>
</feature>
<comment type="subunit">
    <text evidence="10">The complex is composed of six subunits: RnfA, RnfB, RnfC, RnfD, RnfE and RnfG.</text>
</comment>
<keyword evidence="6 10" id="KW-1278">Translocase</keyword>
<keyword evidence="5 10" id="KW-0812">Transmembrane</keyword>
<dbReference type="Proteomes" id="UP000199589">
    <property type="component" value="Unassembled WGS sequence"/>
</dbReference>
<keyword evidence="1 10" id="KW-0813">Transport</keyword>
<evidence type="ECO:0000313" key="11">
    <source>
        <dbReference type="EMBL" id="SFK52991.1"/>
    </source>
</evidence>